<protein>
    <submittedName>
        <fullName evidence="2">Uncharacterized protein</fullName>
    </submittedName>
</protein>
<feature type="compositionally biased region" description="Low complexity" evidence="1">
    <location>
        <begin position="37"/>
        <end position="50"/>
    </location>
</feature>
<accession>A0A2N1N3H2</accession>
<dbReference type="Proteomes" id="UP000233469">
    <property type="component" value="Unassembled WGS sequence"/>
</dbReference>
<sequence length="76" mass="8264">MSSNLLMQVPITTTKGAKFAPPLSPPLSPDSNIFKNSESSSSSSSSSSLSNIINEVEHVEITSNKPKPKNKYRMRL</sequence>
<feature type="region of interest" description="Disordered" evidence="1">
    <location>
        <begin position="1"/>
        <end position="76"/>
    </location>
</feature>
<comment type="caution">
    <text evidence="2">The sequence shown here is derived from an EMBL/GenBank/DDBJ whole genome shotgun (WGS) entry which is preliminary data.</text>
</comment>
<evidence type="ECO:0000313" key="3">
    <source>
        <dbReference type="Proteomes" id="UP000233469"/>
    </source>
</evidence>
<proteinExistence type="predicted"/>
<dbReference type="EMBL" id="LLXL01000841">
    <property type="protein sequence ID" value="PKK68426.1"/>
    <property type="molecule type" value="Genomic_DNA"/>
</dbReference>
<evidence type="ECO:0000313" key="2">
    <source>
        <dbReference type="EMBL" id="PKK68426.1"/>
    </source>
</evidence>
<reference evidence="2 3" key="2">
    <citation type="submission" date="2017-10" db="EMBL/GenBank/DDBJ databases">
        <title>Extensive intraspecific genome diversity in a model arbuscular mycorrhizal fungus.</title>
        <authorList>
            <person name="Chen E.C.H."/>
            <person name="Morin E."/>
            <person name="Baudet D."/>
            <person name="Noel J."/>
            <person name="Ndikumana S."/>
            <person name="Charron P."/>
            <person name="St-Onge C."/>
            <person name="Giorgi J."/>
            <person name="Grigoriev I.V."/>
            <person name="Roux C."/>
            <person name="Martin F.M."/>
            <person name="Corradi N."/>
        </authorList>
    </citation>
    <scope>NUCLEOTIDE SEQUENCE [LARGE SCALE GENOMIC DNA]</scope>
    <source>
        <strain evidence="2 3">C2</strain>
    </source>
</reference>
<feature type="compositionally biased region" description="Polar residues" evidence="1">
    <location>
        <begin position="1"/>
        <end position="15"/>
    </location>
</feature>
<evidence type="ECO:0000256" key="1">
    <source>
        <dbReference type="SAM" id="MobiDB-lite"/>
    </source>
</evidence>
<feature type="non-terminal residue" evidence="2">
    <location>
        <position position="76"/>
    </location>
</feature>
<gene>
    <name evidence="2" type="ORF">RhiirC2_750197</name>
</gene>
<reference evidence="2 3" key="1">
    <citation type="submission" date="2016-04" db="EMBL/GenBank/DDBJ databases">
        <title>Genome analyses suggest a sexual origin of heterokaryosis in a supposedly ancient asexual fungus.</title>
        <authorList>
            <person name="Ropars J."/>
            <person name="Sedzielewska K."/>
            <person name="Noel J."/>
            <person name="Charron P."/>
            <person name="Farinelli L."/>
            <person name="Marton T."/>
            <person name="Kruger M."/>
            <person name="Pelin A."/>
            <person name="Brachmann A."/>
            <person name="Corradi N."/>
        </authorList>
    </citation>
    <scope>NUCLEOTIDE SEQUENCE [LARGE SCALE GENOMIC DNA]</scope>
    <source>
        <strain evidence="2 3">C2</strain>
    </source>
</reference>
<dbReference type="VEuPathDB" id="FungiDB:FUN_013099"/>
<dbReference type="AlphaFoldDB" id="A0A2N1N3H2"/>
<name>A0A2N1N3H2_9GLOM</name>
<feature type="compositionally biased region" description="Basic residues" evidence="1">
    <location>
        <begin position="66"/>
        <end position="76"/>
    </location>
</feature>
<organism evidence="2 3">
    <name type="scientific">Rhizophagus irregularis</name>
    <dbReference type="NCBI Taxonomy" id="588596"/>
    <lineage>
        <taxon>Eukaryota</taxon>
        <taxon>Fungi</taxon>
        <taxon>Fungi incertae sedis</taxon>
        <taxon>Mucoromycota</taxon>
        <taxon>Glomeromycotina</taxon>
        <taxon>Glomeromycetes</taxon>
        <taxon>Glomerales</taxon>
        <taxon>Glomeraceae</taxon>
        <taxon>Rhizophagus</taxon>
    </lineage>
</organism>